<evidence type="ECO:0000256" key="1">
    <source>
        <dbReference type="ARBA" id="ARBA00009437"/>
    </source>
</evidence>
<dbReference type="PROSITE" id="PS50931">
    <property type="entry name" value="HTH_LYSR"/>
    <property type="match status" value="1"/>
</dbReference>
<dbReference type="AlphaFoldDB" id="W9VJZ3"/>
<keyword evidence="2" id="KW-0805">Transcription regulation</keyword>
<dbReference type="PATRIC" id="fig|1229521.3.peg.2273"/>
<dbReference type="Pfam" id="PF03466">
    <property type="entry name" value="LysR_substrate"/>
    <property type="match status" value="1"/>
</dbReference>
<dbReference type="GO" id="GO:0043565">
    <property type="term" value="F:sequence-specific DNA binding"/>
    <property type="evidence" value="ECO:0007669"/>
    <property type="project" value="TreeGrafter"/>
</dbReference>
<dbReference type="GO" id="GO:0006351">
    <property type="term" value="P:DNA-templated transcription"/>
    <property type="evidence" value="ECO:0007669"/>
    <property type="project" value="TreeGrafter"/>
</dbReference>
<evidence type="ECO:0000256" key="2">
    <source>
        <dbReference type="ARBA" id="ARBA00023015"/>
    </source>
</evidence>
<name>W9VJZ3_9GAMM</name>
<dbReference type="InterPro" id="IPR036390">
    <property type="entry name" value="WH_DNA-bd_sf"/>
</dbReference>
<keyword evidence="3" id="KW-0238">DNA-binding</keyword>
<dbReference type="OrthoDB" id="9815676at2"/>
<comment type="similarity">
    <text evidence="1">Belongs to the LysR transcriptional regulatory family.</text>
</comment>
<proteinExistence type="inferred from homology"/>
<evidence type="ECO:0000313" key="7">
    <source>
        <dbReference type="Proteomes" id="UP000019464"/>
    </source>
</evidence>
<dbReference type="Proteomes" id="UP000019464">
    <property type="component" value="Unassembled WGS sequence"/>
</dbReference>
<keyword evidence="7" id="KW-1185">Reference proteome</keyword>
<organism evidence="6 7">
    <name type="scientific">Nitrincola nitratireducens</name>
    <dbReference type="NCBI Taxonomy" id="1229521"/>
    <lineage>
        <taxon>Bacteria</taxon>
        <taxon>Pseudomonadati</taxon>
        <taxon>Pseudomonadota</taxon>
        <taxon>Gammaproteobacteria</taxon>
        <taxon>Oceanospirillales</taxon>
        <taxon>Oceanospirillaceae</taxon>
        <taxon>Nitrincola</taxon>
    </lineage>
</organism>
<keyword evidence="4" id="KW-0804">Transcription</keyword>
<dbReference type="PANTHER" id="PTHR30537">
    <property type="entry name" value="HTH-TYPE TRANSCRIPTIONAL REGULATOR"/>
    <property type="match status" value="1"/>
</dbReference>
<dbReference type="PANTHER" id="PTHR30537:SF10">
    <property type="entry name" value="TRANSCRIPTIONAL REGULATOR-RELATED"/>
    <property type="match status" value="1"/>
</dbReference>
<comment type="caution">
    <text evidence="6">The sequence shown here is derived from an EMBL/GenBank/DDBJ whole genome shotgun (WGS) entry which is preliminary data.</text>
</comment>
<gene>
    <name evidence="6" type="primary">dmlR_4</name>
    <name evidence="6" type="ORF">D791_02235</name>
</gene>
<dbReference type="FunFam" id="3.40.190.290:FF:000001">
    <property type="entry name" value="Transcriptional regulator, LysR family"/>
    <property type="match status" value="1"/>
</dbReference>
<dbReference type="Gene3D" id="3.40.190.290">
    <property type="match status" value="1"/>
</dbReference>
<evidence type="ECO:0000256" key="4">
    <source>
        <dbReference type="ARBA" id="ARBA00023163"/>
    </source>
</evidence>
<dbReference type="InterPro" id="IPR000847">
    <property type="entry name" value="LysR_HTH_N"/>
</dbReference>
<feature type="domain" description="HTH lysR-type" evidence="5">
    <location>
        <begin position="1"/>
        <end position="59"/>
    </location>
</feature>
<dbReference type="SUPFAM" id="SSF46785">
    <property type="entry name" value="Winged helix' DNA-binding domain"/>
    <property type="match status" value="1"/>
</dbReference>
<dbReference type="InterPro" id="IPR005119">
    <property type="entry name" value="LysR_subst-bd"/>
</dbReference>
<dbReference type="FunFam" id="1.10.10.10:FF:000001">
    <property type="entry name" value="LysR family transcriptional regulator"/>
    <property type="match status" value="1"/>
</dbReference>
<evidence type="ECO:0000313" key="6">
    <source>
        <dbReference type="EMBL" id="EXJ10870.1"/>
    </source>
</evidence>
<accession>W9VJZ3</accession>
<reference evidence="6 7" key="2">
    <citation type="journal article" date="2015" name="Syst. Appl. Microbiol.">
        <title>Nitrincola nitratireducens sp. nov. isolated from a haloalkaline crater lake.</title>
        <authorList>
            <person name="Singh A."/>
            <person name="Vaidya B."/>
            <person name="Tanuku N.R."/>
            <person name="Pinnaka A.K."/>
        </authorList>
    </citation>
    <scope>NUCLEOTIDE SEQUENCE [LARGE SCALE GENOMIC DNA]</scope>
    <source>
        <strain evidence="6 7">AK23</strain>
    </source>
</reference>
<dbReference type="STRING" id="1229521.D791_02235"/>
<reference evidence="7" key="1">
    <citation type="submission" date="2012-11" db="EMBL/GenBank/DDBJ databases">
        <authorList>
            <person name="Singh A."/>
            <person name="Pinnaka A.K."/>
            <person name="Vaidya B."/>
        </authorList>
    </citation>
    <scope>NUCLEOTIDE SEQUENCE [LARGE SCALE GENOMIC DNA]</scope>
    <source>
        <strain evidence="7">AK23</strain>
    </source>
</reference>
<dbReference type="InterPro" id="IPR036388">
    <property type="entry name" value="WH-like_DNA-bd_sf"/>
</dbReference>
<evidence type="ECO:0000259" key="5">
    <source>
        <dbReference type="PROSITE" id="PS50931"/>
    </source>
</evidence>
<sequence length="300" mass="34519">MNRWDCIDAFVEVVKLGSFSAAAKHLNVSGSHVSRLVARLEEQLGTQLLYRTTRHIRLTDAGQVYFEHCRHMLDGFLEAEAAINDLQSSPKGILRLTAGTTFGEHFIAPIVNDFMLKYPLLEVRMHFTNRCVELVEEGYDVAIRMGVLDDSSLIARRILDRNERLVASPEYLQHHAAPECLQDLYQHQCLVGTKDRWLFSVDGQRREIRISGRYHANSGLALVDAALKGMGISQLPGYYIDEYIETGRLVPVLDEYRFRESAVWIMYPHHRYLSPKVRLFIDFLVERTQKPDILRLFAQV</sequence>
<dbReference type="GO" id="GO:0003700">
    <property type="term" value="F:DNA-binding transcription factor activity"/>
    <property type="evidence" value="ECO:0007669"/>
    <property type="project" value="InterPro"/>
</dbReference>
<protein>
    <submittedName>
        <fullName evidence="6">D-malate degradation protein R</fullName>
    </submittedName>
</protein>
<dbReference type="Gene3D" id="1.10.10.10">
    <property type="entry name" value="Winged helix-like DNA-binding domain superfamily/Winged helix DNA-binding domain"/>
    <property type="match status" value="1"/>
</dbReference>
<dbReference type="SUPFAM" id="SSF53850">
    <property type="entry name" value="Periplasmic binding protein-like II"/>
    <property type="match status" value="1"/>
</dbReference>
<dbReference type="EMBL" id="AONB01000010">
    <property type="protein sequence ID" value="EXJ10870.1"/>
    <property type="molecule type" value="Genomic_DNA"/>
</dbReference>
<dbReference type="Pfam" id="PF00126">
    <property type="entry name" value="HTH_1"/>
    <property type="match status" value="1"/>
</dbReference>
<dbReference type="InterPro" id="IPR058163">
    <property type="entry name" value="LysR-type_TF_proteobact-type"/>
</dbReference>
<dbReference type="RefSeq" id="WP_051514414.1">
    <property type="nucleotide sequence ID" value="NZ_AONB01000010.1"/>
</dbReference>
<evidence type="ECO:0000256" key="3">
    <source>
        <dbReference type="ARBA" id="ARBA00023125"/>
    </source>
</evidence>